<evidence type="ECO:0000256" key="1">
    <source>
        <dbReference type="RuleBase" id="RU000363"/>
    </source>
</evidence>
<organism evidence="2 3">
    <name type="scientific">Caligus rogercresseyi</name>
    <name type="common">Sea louse</name>
    <dbReference type="NCBI Taxonomy" id="217165"/>
    <lineage>
        <taxon>Eukaryota</taxon>
        <taxon>Metazoa</taxon>
        <taxon>Ecdysozoa</taxon>
        <taxon>Arthropoda</taxon>
        <taxon>Crustacea</taxon>
        <taxon>Multicrustacea</taxon>
        <taxon>Hexanauplia</taxon>
        <taxon>Copepoda</taxon>
        <taxon>Siphonostomatoida</taxon>
        <taxon>Caligidae</taxon>
        <taxon>Caligus</taxon>
    </lineage>
</organism>
<dbReference type="Proteomes" id="UP000595437">
    <property type="component" value="Chromosome 10"/>
</dbReference>
<dbReference type="InterPro" id="IPR002347">
    <property type="entry name" value="SDR_fam"/>
</dbReference>
<evidence type="ECO:0000313" key="3">
    <source>
        <dbReference type="Proteomes" id="UP000595437"/>
    </source>
</evidence>
<dbReference type="Gene3D" id="3.40.50.720">
    <property type="entry name" value="NAD(P)-binding Rossmann-like Domain"/>
    <property type="match status" value="1"/>
</dbReference>
<proteinExistence type="inferred from homology"/>
<comment type="similarity">
    <text evidence="1">Belongs to the short-chain dehydrogenases/reductases (SDR) family.</text>
</comment>
<feature type="non-terminal residue" evidence="2">
    <location>
        <position position="1"/>
    </location>
</feature>
<keyword evidence="3" id="KW-1185">Reference proteome</keyword>
<sequence length="185" mass="20247">MSLRDKICIGIAVQLGEAGATVYITGRSTEDLKKTGEEIRSRGGQPILVQMDHSKDEEQGGRLDLLVNNAYSGVKVIMENNGRSFWEVPNPVDMWDSINGVGLRNHYICTCYAAKIMQQNKSGLIVNVSSAGGIKYIFNVPYGVGKAACDRMAADCAIELKKHKVTMVSLWPGAVKTEEITRLVL</sequence>
<gene>
    <name evidence="2" type="ORF">FKW44_014852</name>
</gene>
<evidence type="ECO:0000313" key="2">
    <source>
        <dbReference type="EMBL" id="QQP40710.1"/>
    </source>
</evidence>
<dbReference type="OrthoDB" id="5327538at2759"/>
<protein>
    <submittedName>
        <fullName evidence="2">Dehydrogenase/reductase SDR family member 1</fullName>
    </submittedName>
</protein>
<dbReference type="PRINTS" id="PR00080">
    <property type="entry name" value="SDRFAMILY"/>
</dbReference>
<dbReference type="SUPFAM" id="SSF51735">
    <property type="entry name" value="NAD(P)-binding Rossmann-fold domains"/>
    <property type="match status" value="1"/>
</dbReference>
<dbReference type="PANTHER" id="PTHR44147:SF2">
    <property type="entry name" value="DEHYDROGENASE_REDUCTASE SDR FAMILY MEMBER 1"/>
    <property type="match status" value="1"/>
</dbReference>
<dbReference type="Pfam" id="PF00106">
    <property type="entry name" value="adh_short"/>
    <property type="match status" value="1"/>
</dbReference>
<accession>A0A7T8H0B6</accession>
<dbReference type="PANTHER" id="PTHR44147">
    <property type="entry name" value="DEHYDROGENASE/REDUCTASE SDR FAMILY MEMBER 1"/>
    <property type="match status" value="1"/>
</dbReference>
<dbReference type="InterPro" id="IPR036291">
    <property type="entry name" value="NAD(P)-bd_dom_sf"/>
</dbReference>
<dbReference type="EMBL" id="CP045899">
    <property type="protein sequence ID" value="QQP40710.1"/>
    <property type="molecule type" value="Genomic_DNA"/>
</dbReference>
<reference evidence="3" key="1">
    <citation type="submission" date="2021-01" db="EMBL/GenBank/DDBJ databases">
        <title>Caligus Genome Assembly.</title>
        <authorList>
            <person name="Gallardo-Escarate C."/>
        </authorList>
    </citation>
    <scope>NUCLEOTIDE SEQUENCE [LARGE SCALE GENOMIC DNA]</scope>
</reference>
<name>A0A7T8H0B6_CALRO</name>
<dbReference type="PRINTS" id="PR00081">
    <property type="entry name" value="GDHRDH"/>
</dbReference>
<dbReference type="AlphaFoldDB" id="A0A7T8H0B6"/>